<dbReference type="Pfam" id="PF00149">
    <property type="entry name" value="Metallophos"/>
    <property type="match status" value="1"/>
</dbReference>
<evidence type="ECO:0000313" key="2">
    <source>
        <dbReference type="EMBL" id="MBF4808439.1"/>
    </source>
</evidence>
<dbReference type="PANTHER" id="PTHR42850:SF4">
    <property type="entry name" value="ZINC-DEPENDENT ENDOPOLYPHOSPHATASE"/>
    <property type="match status" value="1"/>
</dbReference>
<dbReference type="InterPro" id="IPR029052">
    <property type="entry name" value="Metallo-depent_PP-like"/>
</dbReference>
<dbReference type="Gene3D" id="3.60.21.10">
    <property type="match status" value="1"/>
</dbReference>
<dbReference type="InterPro" id="IPR004843">
    <property type="entry name" value="Calcineurin-like_PHP"/>
</dbReference>
<dbReference type="SUPFAM" id="SSF56300">
    <property type="entry name" value="Metallo-dependent phosphatases"/>
    <property type="match status" value="1"/>
</dbReference>
<dbReference type="InterPro" id="IPR050126">
    <property type="entry name" value="Ap4A_hydrolase"/>
</dbReference>
<dbReference type="CDD" id="cd00144">
    <property type="entry name" value="MPP_PPP_family"/>
    <property type="match status" value="1"/>
</dbReference>
<dbReference type="AlphaFoldDB" id="A0A930W3C1"/>
<gene>
    <name evidence="2" type="ORF">HXK26_07080</name>
</gene>
<feature type="domain" description="Calcineurin-like phosphoesterase" evidence="1">
    <location>
        <begin position="3"/>
        <end position="219"/>
    </location>
</feature>
<dbReference type="GO" id="GO:0016791">
    <property type="term" value="F:phosphatase activity"/>
    <property type="evidence" value="ECO:0007669"/>
    <property type="project" value="TreeGrafter"/>
</dbReference>
<dbReference type="PANTHER" id="PTHR42850">
    <property type="entry name" value="METALLOPHOSPHOESTERASE"/>
    <property type="match status" value="1"/>
</dbReference>
<reference evidence="2" key="1">
    <citation type="submission" date="2020-04" db="EMBL/GenBank/DDBJ databases">
        <title>Deep metagenomics examines the oral microbiome during advanced dental caries in children, revealing novel taxa and co-occurrences with host molecules.</title>
        <authorList>
            <person name="Baker J.L."/>
            <person name="Morton J.T."/>
            <person name="Dinis M."/>
            <person name="Alvarez R."/>
            <person name="Tran N.C."/>
            <person name="Knight R."/>
            <person name="Edlund A."/>
        </authorList>
    </citation>
    <scope>NUCLEOTIDE SEQUENCE</scope>
    <source>
        <strain evidence="2">JCVI_38_bin.5</strain>
    </source>
</reference>
<dbReference type="Proteomes" id="UP000698335">
    <property type="component" value="Unassembled WGS sequence"/>
</dbReference>
<dbReference type="EMBL" id="JABZGW010000374">
    <property type="protein sequence ID" value="MBF4808439.1"/>
    <property type="molecule type" value="Genomic_DNA"/>
</dbReference>
<evidence type="ECO:0000313" key="3">
    <source>
        <dbReference type="Proteomes" id="UP000698335"/>
    </source>
</evidence>
<proteinExistence type="predicted"/>
<dbReference type="GO" id="GO:0008803">
    <property type="term" value="F:bis(5'-nucleosyl)-tetraphosphatase (symmetrical) activity"/>
    <property type="evidence" value="ECO:0007669"/>
    <property type="project" value="TreeGrafter"/>
</dbReference>
<dbReference type="GO" id="GO:0110154">
    <property type="term" value="P:RNA decapping"/>
    <property type="evidence" value="ECO:0007669"/>
    <property type="project" value="TreeGrafter"/>
</dbReference>
<name>A0A930W3C1_9ACTN</name>
<sequence>MATYVFTDIHGHAKPLRRILERIAPQDEDQFICLGDMIDRGPDPLGVIETVKTLPHVVVLQGNHEQMLGRFLANEDDTEALITWIYNGGETTRDQLKSYSQQQRFDLLEWLQSLPLHYECIRGGRPYILVHAGIRAGISPVPPAWNLETLHSFVELQNTEDLLWIREDFWSRPTGLVDSGGNGPIVICGHTPTPYLASVGASNINRNAQNEEGLAQYIRAGATPATGNVHDKWGIDTGTVGGAGYGQVSVIRLDDEAEFTEPLQVGD</sequence>
<organism evidence="2 3">
    <name type="scientific">Lancefieldella rimae</name>
    <dbReference type="NCBI Taxonomy" id="1383"/>
    <lineage>
        <taxon>Bacteria</taxon>
        <taxon>Bacillati</taxon>
        <taxon>Actinomycetota</taxon>
        <taxon>Coriobacteriia</taxon>
        <taxon>Coriobacteriales</taxon>
        <taxon>Atopobiaceae</taxon>
        <taxon>Lancefieldella</taxon>
    </lineage>
</organism>
<evidence type="ECO:0000259" key="1">
    <source>
        <dbReference type="Pfam" id="PF00149"/>
    </source>
</evidence>
<accession>A0A930W3C1</accession>
<comment type="caution">
    <text evidence="2">The sequence shown here is derived from an EMBL/GenBank/DDBJ whole genome shotgun (WGS) entry which is preliminary data.</text>
</comment>
<protein>
    <submittedName>
        <fullName evidence="2">Serine/threonine protein phosphatase</fullName>
    </submittedName>
</protein>
<dbReference type="GO" id="GO:0005737">
    <property type="term" value="C:cytoplasm"/>
    <property type="evidence" value="ECO:0007669"/>
    <property type="project" value="TreeGrafter"/>
</dbReference>